<keyword evidence="5" id="KW-1185">Reference proteome</keyword>
<proteinExistence type="predicted"/>
<dbReference type="KEGG" id="apuu:APUU_50208S"/>
<feature type="domain" description="C3H1-type" evidence="3">
    <location>
        <begin position="351"/>
        <end position="378"/>
    </location>
</feature>
<dbReference type="RefSeq" id="XP_041557691.1">
    <property type="nucleotide sequence ID" value="XM_041705180.1"/>
</dbReference>
<gene>
    <name evidence="4" type="ORF">APUU_50208S</name>
</gene>
<dbReference type="Proteomes" id="UP000654913">
    <property type="component" value="Chromosome 5"/>
</dbReference>
<sequence>MAVEFVEQFSTWVSETQDAEQRKFEKMKVFSEQLTKLDKEFRDVSNDLQRERVAARQTQEEEKSLRHQLKESQEAIERSSFVLVLIDADADGYIFKEEYYKDIDGGRNAALGLEAAVREHLKSSHPELSSMPIMIKAFANADGLAQLLFKAKLIKSTGSLTSFAKEFSQARWGSDFVLVGSGKDRADEKIKGIFEQFIDNPTCRHVIFGACHDNGYVRLLEKHQNTDSADRVTLLRPFETGKEFAGLTGFHSMQLETVFRSAAVFTRNSPPPAHRKLSAEVQGGGSPPRGSPPRNPWVTLHPKSPRSVVSRKAEDLPANAIYVNAANQRLDSELPATAPDIVRIWEHKVNIAGMRYCRKYHLQAGRCPGKCGYSHGPLTPGEGLVFRRTVRQEPCHARQPCQDASCFYGHHCSCARPSCKFSADMHHVDESSVSILQCA</sequence>
<evidence type="ECO:0000313" key="4">
    <source>
        <dbReference type="EMBL" id="BCS25497.1"/>
    </source>
</evidence>
<dbReference type="EMBL" id="AP024447">
    <property type="protein sequence ID" value="BCS25497.1"/>
    <property type="molecule type" value="Genomic_DNA"/>
</dbReference>
<keyword evidence="1" id="KW-0479">Metal-binding</keyword>
<dbReference type="Pfam" id="PF25540">
    <property type="entry name" value="DUF7923"/>
    <property type="match status" value="1"/>
</dbReference>
<evidence type="ECO:0000256" key="1">
    <source>
        <dbReference type="PROSITE-ProRule" id="PRU00723"/>
    </source>
</evidence>
<feature type="zinc finger region" description="C3H1-type" evidence="1">
    <location>
        <begin position="351"/>
        <end position="378"/>
    </location>
</feature>
<protein>
    <recommendedName>
        <fullName evidence="3">C3H1-type domain-containing protein</fullName>
    </recommendedName>
</protein>
<dbReference type="GO" id="GO:0008270">
    <property type="term" value="F:zinc ion binding"/>
    <property type="evidence" value="ECO:0007669"/>
    <property type="project" value="UniProtKB-KW"/>
</dbReference>
<evidence type="ECO:0000256" key="2">
    <source>
        <dbReference type="SAM" id="MobiDB-lite"/>
    </source>
</evidence>
<dbReference type="GeneID" id="64975502"/>
<dbReference type="PROSITE" id="PS50103">
    <property type="entry name" value="ZF_C3H1"/>
    <property type="match status" value="1"/>
</dbReference>
<organism evidence="4 5">
    <name type="scientific">Aspergillus puulaauensis</name>
    <dbReference type="NCBI Taxonomy" id="1220207"/>
    <lineage>
        <taxon>Eukaryota</taxon>
        <taxon>Fungi</taxon>
        <taxon>Dikarya</taxon>
        <taxon>Ascomycota</taxon>
        <taxon>Pezizomycotina</taxon>
        <taxon>Eurotiomycetes</taxon>
        <taxon>Eurotiomycetidae</taxon>
        <taxon>Eurotiales</taxon>
        <taxon>Aspergillaceae</taxon>
        <taxon>Aspergillus</taxon>
    </lineage>
</organism>
<dbReference type="AlphaFoldDB" id="A0A7R8AP19"/>
<keyword evidence="1" id="KW-0862">Zinc</keyword>
<dbReference type="InterPro" id="IPR000571">
    <property type="entry name" value="Znf_CCCH"/>
</dbReference>
<dbReference type="Pfam" id="PF25543">
    <property type="entry name" value="zf-CCCH_tandem"/>
    <property type="match status" value="1"/>
</dbReference>
<evidence type="ECO:0000259" key="3">
    <source>
        <dbReference type="PROSITE" id="PS50103"/>
    </source>
</evidence>
<dbReference type="OrthoDB" id="2270193at2759"/>
<reference evidence="4" key="1">
    <citation type="submission" date="2021-01" db="EMBL/GenBank/DDBJ databases">
        <authorList>
            <consortium name="Aspergillus puulaauensis MK2 genome sequencing consortium"/>
            <person name="Kazuki M."/>
            <person name="Futagami T."/>
        </authorList>
    </citation>
    <scope>NUCLEOTIDE SEQUENCE</scope>
    <source>
        <strain evidence="4">MK2</strain>
    </source>
</reference>
<name>A0A7R8AP19_9EURO</name>
<evidence type="ECO:0000313" key="5">
    <source>
        <dbReference type="Proteomes" id="UP000654913"/>
    </source>
</evidence>
<dbReference type="InterPro" id="IPR057683">
    <property type="entry name" value="DUF7923"/>
</dbReference>
<feature type="region of interest" description="Disordered" evidence="2">
    <location>
        <begin position="269"/>
        <end position="306"/>
    </location>
</feature>
<dbReference type="PANTHER" id="PTHR37543:SF1">
    <property type="entry name" value="CCCH ZINC FINGER DNA BINDING PROTEIN (AFU_ORTHOLOGUE AFUA_5G12760)"/>
    <property type="match status" value="1"/>
</dbReference>
<keyword evidence="1" id="KW-0863">Zinc-finger</keyword>
<accession>A0A7R8AP19</accession>
<reference evidence="4" key="2">
    <citation type="submission" date="2021-02" db="EMBL/GenBank/DDBJ databases">
        <title>Aspergillus puulaauensis MK2 genome sequence.</title>
        <authorList>
            <person name="Futagami T."/>
            <person name="Mori K."/>
            <person name="Kadooka C."/>
            <person name="Tanaka T."/>
        </authorList>
    </citation>
    <scope>NUCLEOTIDE SEQUENCE</scope>
    <source>
        <strain evidence="4">MK2</strain>
    </source>
</reference>
<dbReference type="InterPro" id="IPR057654">
    <property type="entry name" value="Znf-CCCH_tandem"/>
</dbReference>
<dbReference type="PANTHER" id="PTHR37543">
    <property type="entry name" value="CCCH ZINC FINGER DNA BINDING PROTEIN (AFU_ORTHOLOGUE AFUA_5G12760)"/>
    <property type="match status" value="1"/>
</dbReference>